<dbReference type="Gene3D" id="3.30.160.60">
    <property type="entry name" value="Classic Zinc Finger"/>
    <property type="match status" value="1"/>
</dbReference>
<evidence type="ECO:0000256" key="12">
    <source>
        <dbReference type="ARBA" id="ARBA00023204"/>
    </source>
</evidence>
<proteinExistence type="inferred from homology"/>
<dbReference type="GO" id="GO:0004222">
    <property type="term" value="F:metalloendopeptidase activity"/>
    <property type="evidence" value="ECO:0007669"/>
    <property type="project" value="InterPro"/>
</dbReference>
<comment type="subcellular location">
    <subcellularLocation>
        <location evidence="2">Chromosome</location>
    </subcellularLocation>
    <subcellularLocation>
        <location evidence="1">Nucleus</location>
    </subcellularLocation>
</comment>
<dbReference type="GO" id="GO:0031593">
    <property type="term" value="F:polyubiquitin modification-dependent protein binding"/>
    <property type="evidence" value="ECO:0007669"/>
    <property type="project" value="TreeGrafter"/>
</dbReference>
<reference evidence="18" key="1">
    <citation type="submission" date="2023-07" db="EMBL/GenBank/DDBJ databases">
        <title>Chromosome-level genome assembly of Artemia franciscana.</title>
        <authorList>
            <person name="Jo E."/>
        </authorList>
    </citation>
    <scope>NUCLEOTIDE SEQUENCE</scope>
    <source>
        <tissue evidence="18">Whole body</tissue>
    </source>
</reference>
<keyword evidence="6" id="KW-0479">Metal-binding</keyword>
<dbReference type="Pfam" id="PF22934">
    <property type="entry name" value="SPRTN_ZBD"/>
    <property type="match status" value="1"/>
</dbReference>
<dbReference type="Proteomes" id="UP001187531">
    <property type="component" value="Unassembled WGS sequence"/>
</dbReference>
<feature type="region of interest" description="Disordered" evidence="16">
    <location>
        <begin position="192"/>
        <end position="264"/>
    </location>
</feature>
<evidence type="ECO:0000256" key="1">
    <source>
        <dbReference type="ARBA" id="ARBA00004123"/>
    </source>
</evidence>
<dbReference type="InterPro" id="IPR006642">
    <property type="entry name" value="Rad18_UBZ4"/>
</dbReference>
<evidence type="ECO:0000256" key="6">
    <source>
        <dbReference type="ARBA" id="ARBA00022723"/>
    </source>
</evidence>
<evidence type="ECO:0000256" key="16">
    <source>
        <dbReference type="SAM" id="MobiDB-lite"/>
    </source>
</evidence>
<feature type="compositionally biased region" description="Basic and acidic residues" evidence="16">
    <location>
        <begin position="192"/>
        <end position="206"/>
    </location>
</feature>
<feature type="compositionally biased region" description="Polar residues" evidence="16">
    <location>
        <begin position="271"/>
        <end position="282"/>
    </location>
</feature>
<feature type="compositionally biased region" description="Basic and acidic residues" evidence="16">
    <location>
        <begin position="215"/>
        <end position="231"/>
    </location>
</feature>
<organism evidence="18 19">
    <name type="scientific">Artemia franciscana</name>
    <name type="common">Brine shrimp</name>
    <name type="synonym">Artemia sanfranciscana</name>
    <dbReference type="NCBI Taxonomy" id="6661"/>
    <lineage>
        <taxon>Eukaryota</taxon>
        <taxon>Metazoa</taxon>
        <taxon>Ecdysozoa</taxon>
        <taxon>Arthropoda</taxon>
        <taxon>Crustacea</taxon>
        <taxon>Branchiopoda</taxon>
        <taxon>Anostraca</taxon>
        <taxon>Artemiidae</taxon>
        <taxon>Artemia</taxon>
    </lineage>
</organism>
<evidence type="ECO:0000256" key="2">
    <source>
        <dbReference type="ARBA" id="ARBA00004286"/>
    </source>
</evidence>
<evidence type="ECO:0000256" key="8">
    <source>
        <dbReference type="ARBA" id="ARBA00022771"/>
    </source>
</evidence>
<feature type="compositionally biased region" description="Low complexity" evidence="16">
    <location>
        <begin position="239"/>
        <end position="249"/>
    </location>
</feature>
<dbReference type="Pfam" id="PF10263">
    <property type="entry name" value="SprT-like"/>
    <property type="match status" value="1"/>
</dbReference>
<evidence type="ECO:0000256" key="5">
    <source>
        <dbReference type="ARBA" id="ARBA00022670"/>
    </source>
</evidence>
<dbReference type="SMART" id="SM00734">
    <property type="entry name" value="ZnF_Rad18"/>
    <property type="match status" value="2"/>
</dbReference>
<feature type="region of interest" description="Disordered" evidence="16">
    <location>
        <begin position="298"/>
        <end position="424"/>
    </location>
</feature>
<feature type="domain" description="UBZ4-type" evidence="17">
    <location>
        <begin position="516"/>
        <end position="543"/>
    </location>
</feature>
<dbReference type="InterPro" id="IPR006640">
    <property type="entry name" value="SprT-like_domain"/>
</dbReference>
<evidence type="ECO:0000256" key="4">
    <source>
        <dbReference type="ARBA" id="ARBA00022454"/>
    </source>
</evidence>
<evidence type="ECO:0000256" key="13">
    <source>
        <dbReference type="ARBA" id="ARBA00023242"/>
    </source>
</evidence>
<evidence type="ECO:0000313" key="18">
    <source>
        <dbReference type="EMBL" id="KAK2727108.1"/>
    </source>
</evidence>
<dbReference type="GO" id="GO:0008270">
    <property type="term" value="F:zinc ion binding"/>
    <property type="evidence" value="ECO:0007669"/>
    <property type="project" value="UniProtKB-KW"/>
</dbReference>
<dbReference type="EMBL" id="JAVRJZ010000001">
    <property type="protein sequence ID" value="KAK2727108.1"/>
    <property type="molecule type" value="Genomic_DNA"/>
</dbReference>
<keyword evidence="9" id="KW-0378">Hydrolase</keyword>
<dbReference type="InterPro" id="IPR055220">
    <property type="entry name" value="SPRTN_ZBD"/>
</dbReference>
<dbReference type="GO" id="GO:0005694">
    <property type="term" value="C:chromosome"/>
    <property type="evidence" value="ECO:0007669"/>
    <property type="project" value="UniProtKB-SubCell"/>
</dbReference>
<evidence type="ECO:0000259" key="17">
    <source>
        <dbReference type="PROSITE" id="PS51908"/>
    </source>
</evidence>
<gene>
    <name evidence="18" type="ORF">QYM36_007825</name>
</gene>
<dbReference type="SMART" id="SM00731">
    <property type="entry name" value="SprT"/>
    <property type="match status" value="1"/>
</dbReference>
<evidence type="ECO:0000256" key="11">
    <source>
        <dbReference type="ARBA" id="ARBA00023049"/>
    </source>
</evidence>
<comment type="caution">
    <text evidence="18">The sequence shown here is derived from an EMBL/GenBank/DDBJ whole genome shotgun (WGS) entry which is preliminary data.</text>
</comment>
<keyword evidence="4" id="KW-0158">Chromosome</keyword>
<feature type="compositionally biased region" description="Basic and acidic residues" evidence="16">
    <location>
        <begin position="368"/>
        <end position="383"/>
    </location>
</feature>
<evidence type="ECO:0000256" key="15">
    <source>
        <dbReference type="PROSITE-ProRule" id="PRU01256"/>
    </source>
</evidence>
<feature type="compositionally biased region" description="Basic and acidic residues" evidence="16">
    <location>
        <begin position="336"/>
        <end position="359"/>
    </location>
</feature>
<dbReference type="EMBL" id="JAVRJZ010000001">
    <property type="protein sequence ID" value="KAK2727111.1"/>
    <property type="molecule type" value="Genomic_DNA"/>
</dbReference>
<dbReference type="GO" id="GO:0006508">
    <property type="term" value="P:proteolysis"/>
    <property type="evidence" value="ECO:0007669"/>
    <property type="project" value="UniProtKB-KW"/>
</dbReference>
<dbReference type="GO" id="GO:0003697">
    <property type="term" value="F:single-stranded DNA binding"/>
    <property type="evidence" value="ECO:0007669"/>
    <property type="project" value="InterPro"/>
</dbReference>
<dbReference type="GO" id="GO:0005634">
    <property type="term" value="C:nucleus"/>
    <property type="evidence" value="ECO:0007669"/>
    <property type="project" value="UniProtKB-SubCell"/>
</dbReference>
<comment type="similarity">
    <text evidence="3">Belongs to the Spartan family.</text>
</comment>
<keyword evidence="10" id="KW-0862">Zinc</keyword>
<dbReference type="GO" id="GO:0006281">
    <property type="term" value="P:DNA repair"/>
    <property type="evidence" value="ECO:0007669"/>
    <property type="project" value="UniProtKB-KW"/>
</dbReference>
<feature type="compositionally biased region" description="Basic and acidic residues" evidence="16">
    <location>
        <begin position="390"/>
        <end position="417"/>
    </location>
</feature>
<keyword evidence="11" id="KW-0482">Metalloprotease</keyword>
<dbReference type="AlphaFoldDB" id="A0AA88LD72"/>
<evidence type="ECO:0000256" key="14">
    <source>
        <dbReference type="ARBA" id="ARBA00030396"/>
    </source>
</evidence>
<keyword evidence="19" id="KW-1185">Reference proteome</keyword>
<dbReference type="EMBL" id="JAVRJZ010000001">
    <property type="protein sequence ID" value="KAK2727107.1"/>
    <property type="molecule type" value="Genomic_DNA"/>
</dbReference>
<evidence type="ECO:0000313" key="19">
    <source>
        <dbReference type="Proteomes" id="UP001187531"/>
    </source>
</evidence>
<evidence type="ECO:0000256" key="9">
    <source>
        <dbReference type="ARBA" id="ARBA00022801"/>
    </source>
</evidence>
<feature type="compositionally biased region" description="Basic and acidic residues" evidence="16">
    <location>
        <begin position="308"/>
        <end position="319"/>
    </location>
</feature>
<name>A0AA88LD72_ARTSF</name>
<dbReference type="PANTHER" id="PTHR21220:SF0">
    <property type="entry name" value="DNA-DEPENDENT METALLOPROTEASE SPRTN"/>
    <property type="match status" value="1"/>
</dbReference>
<dbReference type="PANTHER" id="PTHR21220">
    <property type="entry name" value="DNA-DEPENDENT METALLOPROTEASE SPRTN"/>
    <property type="match status" value="1"/>
</dbReference>
<keyword evidence="8 15" id="KW-0863">Zinc-finger</keyword>
<evidence type="ECO:0000256" key="10">
    <source>
        <dbReference type="ARBA" id="ARBA00022833"/>
    </source>
</evidence>
<accession>A0AA88LD72</accession>
<dbReference type="PROSITE" id="PS51908">
    <property type="entry name" value="ZF_UBZ4"/>
    <property type="match status" value="1"/>
</dbReference>
<keyword evidence="12 15" id="KW-0234">DNA repair</keyword>
<keyword evidence="5" id="KW-0645">Protease</keyword>
<sequence>MEIMSLVSSDWELIDPNPDIYALFAQFNKQFFWDKLHSVEVKWSSRMTLCAGLCRYERRAGYCSISLSVPLLKLRPRKDLVETLLHEMIHAYLFVTQNNRDREGHGPEFQKHMHRINSLSGTKITIFHSFHAEVNLYKQHWWRCTGTCTKRPPFYGFVKRSMNRAPGPNDIWWEQHKTNCSGVFIKVKEPEGYGEKSKKNKNEIRSKTSSRKTKTTIDIRKFFSPNKKDTSKNLNGRKSASSPNCSPSSHQKKADNSNNAEAGGSAKMKMNANQKKSPNSQGHLLGGTHTGVSRLLTELSSTSRAGCHKRDEGYKKSGNETKIGNSDPKEHAKKNCIHERIETDGDTQKWREYKPEKTNKPTPGLKNLKIDTRGDVIKRKSSDTDWGSLENRDDSETKDVSKYPKKLEKNKQEESIKKNSSLDNSKRDVVTKVTDFKRKSSFLDMEISIENNNKMEVNNENGNLVKFNNRKQGGDSEIKRKTKMYILDSESDDESEVTGLRKLISIQTDTAIYESKVSCPVCNQSILENVINAHLDLCIKNDEKDENEIMGDFADDTEELWDVVVVSDENETFYPCPVCGEQVLALDMNTHLNSCVT</sequence>
<dbReference type="InterPro" id="IPR044245">
    <property type="entry name" value="Spartan"/>
</dbReference>
<keyword evidence="13" id="KW-0539">Nucleus</keyword>
<evidence type="ECO:0000256" key="7">
    <source>
        <dbReference type="ARBA" id="ARBA00022763"/>
    </source>
</evidence>
<keyword evidence="7 15" id="KW-0227">DNA damage</keyword>
<feature type="region of interest" description="Disordered" evidence="16">
    <location>
        <begin position="269"/>
        <end position="288"/>
    </location>
</feature>
<evidence type="ECO:0000256" key="3">
    <source>
        <dbReference type="ARBA" id="ARBA00010724"/>
    </source>
</evidence>
<protein>
    <recommendedName>
        <fullName evidence="14">Protein with SprT-like domain at the N terminus</fullName>
    </recommendedName>
</protein>